<feature type="region of interest" description="Disordered" evidence="1">
    <location>
        <begin position="1"/>
        <end position="21"/>
    </location>
</feature>
<dbReference type="EMBL" id="JACEFO010002268">
    <property type="protein sequence ID" value="KAF8669881.1"/>
    <property type="molecule type" value="Genomic_DNA"/>
</dbReference>
<dbReference type="PANTHER" id="PTHR31549:SF29">
    <property type="entry name" value="OS11G0541300 PROTEIN"/>
    <property type="match status" value="1"/>
</dbReference>
<proteinExistence type="predicted"/>
<accession>A0A835EAK1</accession>
<dbReference type="InterPro" id="IPR004158">
    <property type="entry name" value="DUF247_pln"/>
</dbReference>
<reference evidence="2" key="1">
    <citation type="submission" date="2020-07" db="EMBL/GenBank/DDBJ databases">
        <title>Genome sequence and genetic diversity analysis of an under-domesticated orphan crop, white fonio (Digitaria exilis).</title>
        <authorList>
            <person name="Bennetzen J.L."/>
            <person name="Chen S."/>
            <person name="Ma X."/>
            <person name="Wang X."/>
            <person name="Yssel A.E.J."/>
            <person name="Chaluvadi S.R."/>
            <person name="Johnson M."/>
            <person name="Gangashetty P."/>
            <person name="Hamidou F."/>
            <person name="Sanogo M.D."/>
            <person name="Zwaenepoel A."/>
            <person name="Wallace J."/>
            <person name="Van De Peer Y."/>
            <person name="Van Deynze A."/>
        </authorList>
    </citation>
    <scope>NUCLEOTIDE SEQUENCE</scope>
    <source>
        <tissue evidence="2">Leaves</tissue>
    </source>
</reference>
<evidence type="ECO:0000313" key="3">
    <source>
        <dbReference type="Proteomes" id="UP000636709"/>
    </source>
</evidence>
<gene>
    <name evidence="2" type="ORF">HU200_051060</name>
</gene>
<evidence type="ECO:0000313" key="2">
    <source>
        <dbReference type="EMBL" id="KAF8669881.1"/>
    </source>
</evidence>
<protein>
    <submittedName>
        <fullName evidence="2">Uncharacterized protein</fullName>
    </submittedName>
</protein>
<name>A0A835EAK1_9POAL</name>
<dbReference type="AlphaFoldDB" id="A0A835EAK1"/>
<feature type="compositionally biased region" description="Basic and acidic residues" evidence="1">
    <location>
        <begin position="1"/>
        <end position="12"/>
    </location>
</feature>
<dbReference type="Proteomes" id="UP000636709">
    <property type="component" value="Unassembled WGS sequence"/>
</dbReference>
<evidence type="ECO:0000256" key="1">
    <source>
        <dbReference type="SAM" id="MobiDB-lite"/>
    </source>
</evidence>
<dbReference type="Pfam" id="PF03140">
    <property type="entry name" value="DUF247"/>
    <property type="match status" value="1"/>
</dbReference>
<organism evidence="2 3">
    <name type="scientific">Digitaria exilis</name>
    <dbReference type="NCBI Taxonomy" id="1010633"/>
    <lineage>
        <taxon>Eukaryota</taxon>
        <taxon>Viridiplantae</taxon>
        <taxon>Streptophyta</taxon>
        <taxon>Embryophyta</taxon>
        <taxon>Tracheophyta</taxon>
        <taxon>Spermatophyta</taxon>
        <taxon>Magnoliopsida</taxon>
        <taxon>Liliopsida</taxon>
        <taxon>Poales</taxon>
        <taxon>Poaceae</taxon>
        <taxon>PACMAD clade</taxon>
        <taxon>Panicoideae</taxon>
        <taxon>Panicodae</taxon>
        <taxon>Paniceae</taxon>
        <taxon>Anthephorinae</taxon>
        <taxon>Digitaria</taxon>
    </lineage>
</organism>
<dbReference type="PANTHER" id="PTHR31549">
    <property type="entry name" value="PROTEIN, PUTATIVE (DUF247)-RELATED-RELATED"/>
    <property type="match status" value="1"/>
</dbReference>
<dbReference type="OrthoDB" id="672127at2759"/>
<keyword evidence="3" id="KW-1185">Reference proteome</keyword>
<comment type="caution">
    <text evidence="2">The sequence shown here is derived from an EMBL/GenBank/DDBJ whole genome shotgun (WGS) entry which is preliminary data.</text>
</comment>
<sequence length="360" mass="40964">MKDSKESKDYRPELVSLGPYHHGDPDLLPMESHKHRAVQTMLSMSSQKVSPQDLFHAIEGVADKLLEAYHDLDPSWRHGAKRDYFIRMMVNDGCFLLESVKSLKRGDIALSEYAPNDPVFSMRGLLSKYARIYSDVLLMENQIPLLVLKQLLTVVQDQYGTPATDEGVNNLVLEFLGIDKEPLFNNQQLGMHPLDIFHISLCGPRLKSPEWHGWVDTVPSAMELGETGIHFKRSNTNKLCDIDFKNSVLSMPQIVVRDGTKKEFLNLMAFEHLHRDIVTNVSVTDFVSFMDNIIDTEADVELLKKTEVIEHTLGTNMEVANMFNTMKTDAMMSPYGKLAKVKGEVNMYKWRASFIQTKPT</sequence>